<dbReference type="PROSITE" id="PS50262">
    <property type="entry name" value="G_PROTEIN_RECEP_F1_2"/>
    <property type="match status" value="1"/>
</dbReference>
<dbReference type="Gene3D" id="1.20.1070.10">
    <property type="entry name" value="Rhodopsin 7-helix transmembrane proteins"/>
    <property type="match status" value="1"/>
</dbReference>
<evidence type="ECO:0000256" key="3">
    <source>
        <dbReference type="ARBA" id="ARBA00022692"/>
    </source>
</evidence>
<evidence type="ECO:0000259" key="8">
    <source>
        <dbReference type="PROSITE" id="PS50262"/>
    </source>
</evidence>
<evidence type="ECO:0000313" key="9">
    <source>
        <dbReference type="EMBL" id="GAU87386.1"/>
    </source>
</evidence>
<dbReference type="GO" id="GO:0005886">
    <property type="term" value="C:plasma membrane"/>
    <property type="evidence" value="ECO:0007669"/>
    <property type="project" value="TreeGrafter"/>
</dbReference>
<dbReference type="EMBL" id="BDGG01000001">
    <property type="protein sequence ID" value="GAU87386.1"/>
    <property type="molecule type" value="Genomic_DNA"/>
</dbReference>
<keyword evidence="3 7" id="KW-0812">Transmembrane</keyword>
<dbReference type="GO" id="GO:0008528">
    <property type="term" value="F:G protein-coupled peptide receptor activity"/>
    <property type="evidence" value="ECO:0007669"/>
    <property type="project" value="TreeGrafter"/>
</dbReference>
<dbReference type="GO" id="GO:0009755">
    <property type="term" value="P:hormone-mediated signaling pathway"/>
    <property type="evidence" value="ECO:0007669"/>
    <property type="project" value="TreeGrafter"/>
</dbReference>
<protein>
    <recommendedName>
        <fullName evidence="8">G-protein coupled receptors family 1 profile domain-containing protein</fullName>
    </recommendedName>
</protein>
<keyword evidence="2" id="KW-0433">Leucine-rich repeat</keyword>
<dbReference type="OrthoDB" id="6022531at2759"/>
<feature type="domain" description="G-protein coupled receptors family 1 profile" evidence="8">
    <location>
        <begin position="1"/>
        <end position="178"/>
    </location>
</feature>
<feature type="transmembrane region" description="Helical" evidence="7">
    <location>
        <begin position="127"/>
        <end position="152"/>
    </location>
</feature>
<evidence type="ECO:0000256" key="6">
    <source>
        <dbReference type="ARBA" id="ARBA00023136"/>
    </source>
</evidence>
<proteinExistence type="predicted"/>
<gene>
    <name evidence="9" type="primary">RvY_00247</name>
    <name evidence="9" type="synonym">RvY_00247.1</name>
    <name evidence="9" type="ORF">RvY_00247-1</name>
</gene>
<dbReference type="Pfam" id="PF00001">
    <property type="entry name" value="7tm_1"/>
    <property type="match status" value="1"/>
</dbReference>
<reference evidence="9 10" key="1">
    <citation type="journal article" date="2016" name="Nat. Commun.">
        <title>Extremotolerant tardigrade genome and improved radiotolerance of human cultured cells by tardigrade-unique protein.</title>
        <authorList>
            <person name="Hashimoto T."/>
            <person name="Horikawa D.D."/>
            <person name="Saito Y."/>
            <person name="Kuwahara H."/>
            <person name="Kozuka-Hata H."/>
            <person name="Shin-I T."/>
            <person name="Minakuchi Y."/>
            <person name="Ohishi K."/>
            <person name="Motoyama A."/>
            <person name="Aizu T."/>
            <person name="Enomoto A."/>
            <person name="Kondo K."/>
            <person name="Tanaka S."/>
            <person name="Hara Y."/>
            <person name="Koshikawa S."/>
            <person name="Sagara H."/>
            <person name="Miura T."/>
            <person name="Yokobori S."/>
            <person name="Miyagawa K."/>
            <person name="Suzuki Y."/>
            <person name="Kubo T."/>
            <person name="Oyama M."/>
            <person name="Kohara Y."/>
            <person name="Fujiyama A."/>
            <person name="Arakawa K."/>
            <person name="Katayama T."/>
            <person name="Toyoda A."/>
            <person name="Kunieda T."/>
        </authorList>
    </citation>
    <scope>NUCLEOTIDE SEQUENCE [LARGE SCALE GENOMIC DNA]</scope>
    <source>
        <strain evidence="9 10">YOKOZUNA-1</strain>
    </source>
</reference>
<name>A0A1D1UCJ4_RAMVA</name>
<evidence type="ECO:0000256" key="1">
    <source>
        <dbReference type="ARBA" id="ARBA00004370"/>
    </source>
</evidence>
<keyword evidence="6 7" id="KW-0472">Membrane</keyword>
<comment type="caution">
    <text evidence="9">The sequence shown here is derived from an EMBL/GenBank/DDBJ whole genome shotgun (WGS) entry which is preliminary data.</text>
</comment>
<sequence>MALERYTLLVWNPFHRSEASIRNTMTWIAGCWIIGGAAALFPLVLDYGNIDAGYQPFYGQNGVCLPLYIHEPYMDQGWIFSLITFVIMPFTASVITIGLYFAIFHHLRKSRPQAYRSHSESCYLRKVLVITISNNISWATIIVTKVLALSMVSIPGEVYAFMAIFILPVNCCLNPLIYTMMTPKFKSFWSFTRWCPSIEFSKSRAEAAALRRAVTYPAGVNGLNSRYGSYSVPLRRSNGSSTTLSSRYTITNFNGQSVTFSRQNSSQMQLTARIRKEPLQGRRSNPVTQRQAPLLAPPLSALLTTGPIMTDSNVKESSFSVPKLNDTQTADLDTDEDQGIVVLNTSNAEEPLTSSPKWDW</sequence>
<evidence type="ECO:0000256" key="4">
    <source>
        <dbReference type="ARBA" id="ARBA00022737"/>
    </source>
</evidence>
<dbReference type="AlphaFoldDB" id="A0A1D1UCJ4"/>
<feature type="transmembrane region" description="Helical" evidence="7">
    <location>
        <begin position="25"/>
        <end position="45"/>
    </location>
</feature>
<evidence type="ECO:0000256" key="5">
    <source>
        <dbReference type="ARBA" id="ARBA00022989"/>
    </source>
</evidence>
<dbReference type="Proteomes" id="UP000186922">
    <property type="component" value="Unassembled WGS sequence"/>
</dbReference>
<dbReference type="InterPro" id="IPR000276">
    <property type="entry name" value="GPCR_Rhodpsn"/>
</dbReference>
<dbReference type="PANTHER" id="PTHR24372:SF77">
    <property type="entry name" value="G-PROTEIN COUPLED RECEPTORS FAMILY 1 PROFILE DOMAIN-CONTAINING PROTEIN"/>
    <property type="match status" value="1"/>
</dbReference>
<dbReference type="SUPFAM" id="SSF81321">
    <property type="entry name" value="Family A G protein-coupled receptor-like"/>
    <property type="match status" value="1"/>
</dbReference>
<organism evidence="9 10">
    <name type="scientific">Ramazzottius varieornatus</name>
    <name type="common">Water bear</name>
    <name type="synonym">Tardigrade</name>
    <dbReference type="NCBI Taxonomy" id="947166"/>
    <lineage>
        <taxon>Eukaryota</taxon>
        <taxon>Metazoa</taxon>
        <taxon>Ecdysozoa</taxon>
        <taxon>Tardigrada</taxon>
        <taxon>Eutardigrada</taxon>
        <taxon>Parachela</taxon>
        <taxon>Hypsibioidea</taxon>
        <taxon>Ramazzottiidae</taxon>
        <taxon>Ramazzottius</taxon>
    </lineage>
</organism>
<keyword evidence="5 7" id="KW-1133">Transmembrane helix</keyword>
<evidence type="ECO:0000256" key="2">
    <source>
        <dbReference type="ARBA" id="ARBA00022614"/>
    </source>
</evidence>
<dbReference type="GO" id="GO:0007189">
    <property type="term" value="P:adenylate cyclase-activating G protein-coupled receptor signaling pathway"/>
    <property type="evidence" value="ECO:0007669"/>
    <property type="project" value="TreeGrafter"/>
</dbReference>
<keyword evidence="10" id="KW-1185">Reference proteome</keyword>
<dbReference type="STRING" id="947166.A0A1D1UCJ4"/>
<keyword evidence="4" id="KW-0677">Repeat</keyword>
<comment type="subcellular location">
    <subcellularLocation>
        <location evidence="1">Membrane</location>
    </subcellularLocation>
</comment>
<dbReference type="PANTHER" id="PTHR24372">
    <property type="entry name" value="GLYCOPROTEIN HORMONE RECEPTOR"/>
    <property type="match status" value="1"/>
</dbReference>
<evidence type="ECO:0000313" key="10">
    <source>
        <dbReference type="Proteomes" id="UP000186922"/>
    </source>
</evidence>
<accession>A0A1D1UCJ4</accession>
<feature type="transmembrane region" description="Helical" evidence="7">
    <location>
        <begin position="158"/>
        <end position="178"/>
    </location>
</feature>
<evidence type="ECO:0000256" key="7">
    <source>
        <dbReference type="SAM" id="Phobius"/>
    </source>
</evidence>
<dbReference type="InterPro" id="IPR017452">
    <property type="entry name" value="GPCR_Rhodpsn_7TM"/>
</dbReference>
<feature type="transmembrane region" description="Helical" evidence="7">
    <location>
        <begin position="78"/>
        <end position="107"/>
    </location>
</feature>